<organism evidence="2 3">
    <name type="scientific">Symbiodinium microadriaticum</name>
    <name type="common">Dinoflagellate</name>
    <name type="synonym">Zooxanthella microadriatica</name>
    <dbReference type="NCBI Taxonomy" id="2951"/>
    <lineage>
        <taxon>Eukaryota</taxon>
        <taxon>Sar</taxon>
        <taxon>Alveolata</taxon>
        <taxon>Dinophyceae</taxon>
        <taxon>Suessiales</taxon>
        <taxon>Symbiodiniaceae</taxon>
        <taxon>Symbiodinium</taxon>
    </lineage>
</organism>
<dbReference type="AlphaFoldDB" id="A0A1Q9BTE7"/>
<feature type="compositionally biased region" description="Polar residues" evidence="1">
    <location>
        <begin position="74"/>
        <end position="84"/>
    </location>
</feature>
<protein>
    <submittedName>
        <fullName evidence="2">Uncharacterized protein</fullName>
    </submittedName>
</protein>
<dbReference type="OrthoDB" id="10560495at2759"/>
<reference evidence="2 3" key="1">
    <citation type="submission" date="2016-02" db="EMBL/GenBank/DDBJ databases">
        <title>Genome analysis of coral dinoflagellate symbionts highlights evolutionary adaptations to a symbiotic lifestyle.</title>
        <authorList>
            <person name="Aranda M."/>
            <person name="Li Y."/>
            <person name="Liew Y.J."/>
            <person name="Baumgarten S."/>
            <person name="Simakov O."/>
            <person name="Wilson M."/>
            <person name="Piel J."/>
            <person name="Ashoor H."/>
            <person name="Bougouffa S."/>
            <person name="Bajic V.B."/>
            <person name="Ryu T."/>
            <person name="Ravasi T."/>
            <person name="Bayer T."/>
            <person name="Micklem G."/>
            <person name="Kim H."/>
            <person name="Bhak J."/>
            <person name="Lajeunesse T.C."/>
            <person name="Voolstra C.R."/>
        </authorList>
    </citation>
    <scope>NUCLEOTIDE SEQUENCE [LARGE SCALE GENOMIC DNA]</scope>
    <source>
        <strain evidence="2 3">CCMP2467</strain>
    </source>
</reference>
<evidence type="ECO:0000313" key="3">
    <source>
        <dbReference type="Proteomes" id="UP000186817"/>
    </source>
</evidence>
<sequence>MGVLRQPPAGHCWGLLRGALLGEDWRRSGHNATMTASDVPTHHFLGGIVDLVLRAWSKGLPPLRGSLFLPSTTGSPCGSISPTGRQPEEGVELAPTEAKGQDPGPDPRRCVAPGRLAFLAQSTSSSRSITLARPTARPTRTTPSRWVSDPPSWRCDAWWIRRDLASWSSVLYADAFFLDGDLRKKPGHLAPGDAVPRQARWQNGWGYVLLLDGHVFYDYGVIRPEHLAPFAARKAFIHVLEIVAQPGADAVWGVARRTGAEVRTPAPAPGFCGGAP</sequence>
<feature type="non-terminal residue" evidence="2">
    <location>
        <position position="276"/>
    </location>
</feature>
<comment type="caution">
    <text evidence="2">The sequence shown here is derived from an EMBL/GenBank/DDBJ whole genome shotgun (WGS) entry which is preliminary data.</text>
</comment>
<evidence type="ECO:0000256" key="1">
    <source>
        <dbReference type="SAM" id="MobiDB-lite"/>
    </source>
</evidence>
<feature type="region of interest" description="Disordered" evidence="1">
    <location>
        <begin position="74"/>
        <end position="106"/>
    </location>
</feature>
<dbReference type="EMBL" id="LSRX01004477">
    <property type="protein sequence ID" value="OLP73953.1"/>
    <property type="molecule type" value="Genomic_DNA"/>
</dbReference>
<name>A0A1Q9BTE7_SYMMI</name>
<keyword evidence="3" id="KW-1185">Reference proteome</keyword>
<accession>A0A1Q9BTE7</accession>
<proteinExistence type="predicted"/>
<dbReference type="Proteomes" id="UP000186817">
    <property type="component" value="Unassembled WGS sequence"/>
</dbReference>
<gene>
    <name evidence="2" type="ORF">AK812_SmicGene46651</name>
</gene>
<evidence type="ECO:0000313" key="2">
    <source>
        <dbReference type="EMBL" id="OLP73953.1"/>
    </source>
</evidence>